<feature type="transmembrane region" description="Helical" evidence="1">
    <location>
        <begin position="97"/>
        <end position="121"/>
    </location>
</feature>
<dbReference type="InterPro" id="IPR025699">
    <property type="entry name" value="ABC2_memb-like"/>
</dbReference>
<evidence type="ECO:0000256" key="1">
    <source>
        <dbReference type="SAM" id="Phobius"/>
    </source>
</evidence>
<gene>
    <name evidence="2" type="ORF">ACFO4N_15415</name>
</gene>
<accession>A0ABV9GT23</accession>
<reference evidence="3" key="1">
    <citation type="journal article" date="2019" name="Int. J. Syst. Evol. Microbiol.">
        <title>The Global Catalogue of Microorganisms (GCM) 10K type strain sequencing project: providing services to taxonomists for standard genome sequencing and annotation.</title>
        <authorList>
            <consortium name="The Broad Institute Genomics Platform"/>
            <consortium name="The Broad Institute Genome Sequencing Center for Infectious Disease"/>
            <person name="Wu L."/>
            <person name="Ma J."/>
        </authorList>
    </citation>
    <scope>NUCLEOTIDE SEQUENCE [LARGE SCALE GENOMIC DNA]</scope>
    <source>
        <strain evidence="3">CGMCC 1.16306</strain>
    </source>
</reference>
<evidence type="ECO:0000313" key="2">
    <source>
        <dbReference type="EMBL" id="MFC4620101.1"/>
    </source>
</evidence>
<keyword evidence="1" id="KW-0472">Membrane</keyword>
<sequence length="239" mass="27141">MGALFRREWEIMYPSSWRLLKVYFFIGVGYLLIAWLIGPSGFGLVKIDTINLFISLMGMMFTNFRMTENLEQDRANRQMTFLQTLPVAKNKIVHAKFLSVLSLCAMNIIWIVLLVAGNLTINHGWSWGAWGVVQLFSSMMLFISGMLLLSFFVWGRGHMGWLFYLSLAIWGGILFLLAVIIGLAIDRLWLFSLIGSIVTYLICWGVSWFKVARKGFPVEAGVVDVNINHSDDRLVGDDA</sequence>
<dbReference type="RefSeq" id="WP_376847201.1">
    <property type="nucleotide sequence ID" value="NZ_JBHSFW010000016.1"/>
</dbReference>
<protein>
    <submittedName>
        <fullName evidence="2">ABC-2 transporter permease</fullName>
    </submittedName>
</protein>
<dbReference type="Proteomes" id="UP001596022">
    <property type="component" value="Unassembled WGS sequence"/>
</dbReference>
<keyword evidence="1" id="KW-0812">Transmembrane</keyword>
<organism evidence="2 3">
    <name type="scientific">Camelliibacillus cellulosilyticus</name>
    <dbReference type="NCBI Taxonomy" id="2174486"/>
    <lineage>
        <taxon>Bacteria</taxon>
        <taxon>Bacillati</taxon>
        <taxon>Bacillota</taxon>
        <taxon>Bacilli</taxon>
        <taxon>Bacillales</taxon>
        <taxon>Sporolactobacillaceae</taxon>
        <taxon>Camelliibacillus</taxon>
    </lineage>
</organism>
<dbReference type="Pfam" id="PF13346">
    <property type="entry name" value="ABC2_membrane_5"/>
    <property type="match status" value="1"/>
</dbReference>
<feature type="transmembrane region" description="Helical" evidence="1">
    <location>
        <begin position="161"/>
        <end position="183"/>
    </location>
</feature>
<feature type="transmembrane region" description="Helical" evidence="1">
    <location>
        <begin position="189"/>
        <end position="209"/>
    </location>
</feature>
<feature type="transmembrane region" description="Helical" evidence="1">
    <location>
        <begin position="127"/>
        <end position="154"/>
    </location>
</feature>
<keyword evidence="3" id="KW-1185">Reference proteome</keyword>
<feature type="transmembrane region" description="Helical" evidence="1">
    <location>
        <begin position="44"/>
        <end position="64"/>
    </location>
</feature>
<dbReference type="EMBL" id="JBHSFW010000016">
    <property type="protein sequence ID" value="MFC4620101.1"/>
    <property type="molecule type" value="Genomic_DNA"/>
</dbReference>
<evidence type="ECO:0000313" key="3">
    <source>
        <dbReference type="Proteomes" id="UP001596022"/>
    </source>
</evidence>
<name>A0ABV9GT23_9BACL</name>
<keyword evidence="1" id="KW-1133">Transmembrane helix</keyword>
<comment type="caution">
    <text evidence="2">The sequence shown here is derived from an EMBL/GenBank/DDBJ whole genome shotgun (WGS) entry which is preliminary data.</text>
</comment>
<feature type="transmembrane region" description="Helical" evidence="1">
    <location>
        <begin position="20"/>
        <end position="38"/>
    </location>
</feature>
<proteinExistence type="predicted"/>